<protein>
    <submittedName>
        <fullName evidence="3">tRNA A64-2'-O-ribosylphosphate transferase</fullName>
    </submittedName>
</protein>
<dbReference type="InterPro" id="IPR033421">
    <property type="entry name" value="Rit1_DUSP-like"/>
</dbReference>
<dbReference type="OrthoDB" id="45256at2759"/>
<dbReference type="GO" id="GO:0005737">
    <property type="term" value="C:cytoplasm"/>
    <property type="evidence" value="ECO:0007669"/>
    <property type="project" value="TreeGrafter"/>
</dbReference>
<accession>A0A2S4L657</accession>
<dbReference type="GO" id="GO:0019988">
    <property type="term" value="P:charged-tRNA amino acid modification"/>
    <property type="evidence" value="ECO:0007669"/>
    <property type="project" value="InterPro"/>
</dbReference>
<evidence type="ECO:0000313" key="4">
    <source>
        <dbReference type="Proteomes" id="UP000237481"/>
    </source>
</evidence>
<evidence type="ECO:0000313" key="3">
    <source>
        <dbReference type="EMBL" id="POR37936.1"/>
    </source>
</evidence>
<feature type="domain" description="Rit1 N-terminal" evidence="2">
    <location>
        <begin position="1"/>
        <end position="160"/>
    </location>
</feature>
<organism evidence="3 4">
    <name type="scientific">Tolypocladium paradoxum</name>
    <dbReference type="NCBI Taxonomy" id="94208"/>
    <lineage>
        <taxon>Eukaryota</taxon>
        <taxon>Fungi</taxon>
        <taxon>Dikarya</taxon>
        <taxon>Ascomycota</taxon>
        <taxon>Pezizomycotina</taxon>
        <taxon>Sordariomycetes</taxon>
        <taxon>Hypocreomycetidae</taxon>
        <taxon>Hypocreales</taxon>
        <taxon>Ophiocordycipitaceae</taxon>
        <taxon>Tolypocladium</taxon>
    </lineage>
</organism>
<dbReference type="Pfam" id="PF04179">
    <property type="entry name" value="Init_tRNA_PT"/>
    <property type="match status" value="1"/>
</dbReference>
<dbReference type="Proteomes" id="UP000237481">
    <property type="component" value="Unassembled WGS sequence"/>
</dbReference>
<dbReference type="PANTHER" id="PTHR31811">
    <property type="entry name" value="TRNA A64-2'-O-RIBOSYLPHOSPHATE TRANSFERASE"/>
    <property type="match status" value="1"/>
</dbReference>
<evidence type="ECO:0000259" key="1">
    <source>
        <dbReference type="Pfam" id="PF04179"/>
    </source>
</evidence>
<keyword evidence="3" id="KW-0808">Transferase</keyword>
<sequence length="337" mass="35582">MPDALSTTVPIWCTVLNLALLPAHPLSAALFLPPHLLPSTHAHVAALIPSFVAALRALDLALPTALTKPLRPLWVTPDSLPEPRAGAGGALFDEYRPVICCTASRRVVGSEVDEAGYVQGAADDTENWACGLTPAVFWAHVDELLAAPEADLPALISQLVSQHESLRRDPSPASYKRLTPQISVCHLPLSPPTTPTTCHIALTTASTPKDAWLKSPTCLEAGLGKSKTASRNLRLALPDMCAFAAGFLGKGPSSGDGPRQVVVACDSGKDLSVGAALALSCHLFDDGGRLRVPGEAASFTKALVKARLGAIMTAYPEANPSRQTLQSVNSFLMDWRR</sequence>
<dbReference type="AlphaFoldDB" id="A0A2S4L657"/>
<reference evidence="3 4" key="1">
    <citation type="submission" date="2018-01" db="EMBL/GenBank/DDBJ databases">
        <title>Harnessing the power of phylogenomics to disentangle the directionality and signatures of interkingdom host jumping in the parasitic fungal genus Tolypocladium.</title>
        <authorList>
            <person name="Quandt C.A."/>
            <person name="Patterson W."/>
            <person name="Spatafora J.W."/>
        </authorList>
    </citation>
    <scope>NUCLEOTIDE SEQUENCE [LARGE SCALE GENOMIC DNA]</scope>
    <source>
        <strain evidence="3 4">NRBC 100945</strain>
    </source>
</reference>
<comment type="caution">
    <text evidence="3">The sequence shown here is derived from an EMBL/GenBank/DDBJ whole genome shotgun (WGS) entry which is preliminary data.</text>
</comment>
<dbReference type="Pfam" id="PF17184">
    <property type="entry name" value="Rit1_C"/>
    <property type="match status" value="1"/>
</dbReference>
<dbReference type="STRING" id="94208.A0A2S4L657"/>
<feature type="domain" description="Rit1 DUSP-like" evidence="1">
    <location>
        <begin position="218"/>
        <end position="332"/>
    </location>
</feature>
<keyword evidence="4" id="KW-1185">Reference proteome</keyword>
<evidence type="ECO:0000259" key="2">
    <source>
        <dbReference type="Pfam" id="PF17184"/>
    </source>
</evidence>
<gene>
    <name evidence="3" type="ORF">TPAR_01869</name>
</gene>
<proteinExistence type="predicted"/>
<name>A0A2S4L657_9HYPO</name>
<dbReference type="InterPro" id="IPR007306">
    <property type="entry name" value="Rit1"/>
</dbReference>
<dbReference type="GO" id="GO:0043399">
    <property type="term" value="F:tRNA adenosine(64)-2'-O-ribosylphosphate transferase activity"/>
    <property type="evidence" value="ECO:0007669"/>
    <property type="project" value="InterPro"/>
</dbReference>
<dbReference type="PANTHER" id="PTHR31811:SF0">
    <property type="entry name" value="TRNA A64-2'-O-RIBOSYLPHOSPHATE TRANSFERASE"/>
    <property type="match status" value="1"/>
</dbReference>
<dbReference type="EMBL" id="PKSG01000189">
    <property type="protein sequence ID" value="POR37936.1"/>
    <property type="molecule type" value="Genomic_DNA"/>
</dbReference>
<dbReference type="InterPro" id="IPR033449">
    <property type="entry name" value="Rit1_N"/>
</dbReference>